<feature type="chain" id="PRO_5001648723" evidence="1">
    <location>
        <begin position="29"/>
        <end position="155"/>
    </location>
</feature>
<dbReference type="HOGENOM" id="CLU_1765441_0_0_5"/>
<feature type="signal peptide" evidence="1">
    <location>
        <begin position="1"/>
        <end position="28"/>
    </location>
</feature>
<dbReference type="EMBL" id="CP004373">
    <property type="protein sequence ID" value="AHK71396.1"/>
    <property type="molecule type" value="Genomic_DNA"/>
</dbReference>
<keyword evidence="1" id="KW-0732">Signal</keyword>
<evidence type="ECO:0000256" key="1">
    <source>
        <dbReference type="SAM" id="SignalP"/>
    </source>
</evidence>
<dbReference type="AlphaFoldDB" id="A0A067Z2Y2"/>
<proteinExistence type="predicted"/>
<accession>A0A067Z2Y2</accession>
<gene>
    <name evidence="2" type="ORF">GLS_c15080</name>
</gene>
<name>A0A067Z2Y2_GLUOY</name>
<reference evidence="2" key="1">
    <citation type="journal article" date="2015" name="Appl. Microbiol. Biotechnol.">
        <title>The consequence of an additional NADH dehydrogenase paralog on the growth of Gluconobacter oxydans DSM3504.</title>
        <authorList>
            <person name="Kostner D."/>
            <person name="Luchterhand B."/>
            <person name="Junker A."/>
            <person name="Volland S."/>
            <person name="Daniel R."/>
            <person name="Buchs J."/>
            <person name="Liebl W."/>
            <person name="Ehrenreich A."/>
        </authorList>
    </citation>
    <scope>NUCLEOTIDE SEQUENCE [LARGE SCALE GENOMIC DNA]</scope>
    <source>
        <strain evidence="2">DSM 3504</strain>
    </source>
</reference>
<evidence type="ECO:0000313" key="2">
    <source>
        <dbReference type="EMBL" id="AHK71396.1"/>
    </source>
</evidence>
<protein>
    <submittedName>
        <fullName evidence="2">Uncharacterized protein</fullName>
    </submittedName>
</protein>
<dbReference type="Proteomes" id="UP000031656">
    <property type="component" value="Chromosome"/>
</dbReference>
<organism evidence="2">
    <name type="scientific">Gluconobacter oxydans DSM 3504</name>
    <dbReference type="NCBI Taxonomy" id="1288313"/>
    <lineage>
        <taxon>Bacteria</taxon>
        <taxon>Pseudomonadati</taxon>
        <taxon>Pseudomonadota</taxon>
        <taxon>Alphaproteobacteria</taxon>
        <taxon>Acetobacterales</taxon>
        <taxon>Acetobacteraceae</taxon>
        <taxon>Gluconobacter</taxon>
    </lineage>
</organism>
<sequence>MVGLRHFRGFTMATALVAGLVVPQLASATPFAGQKACWDSNVGEDPRPEISCQSLSPEFLRKLEHATPAQVSKLFAVPGKDGKPTYFEGVGKIPGFHNGYVDLVYSKGHVTSVSAVTTEFQNNGMAGPEMDFRWDAVKGECSDFPGSTQRCNAVE</sequence>
<dbReference type="KEGG" id="goy:GLS_c15080"/>